<dbReference type="Proteomes" id="UP001222027">
    <property type="component" value="Unassembled WGS sequence"/>
</dbReference>
<dbReference type="FunFam" id="3.40.605.10:FF:000026">
    <property type="entry name" value="Aldehyde dehydrogenase, putative"/>
    <property type="match status" value="1"/>
</dbReference>
<evidence type="ECO:0000259" key="9">
    <source>
        <dbReference type="Pfam" id="PF00171"/>
    </source>
</evidence>
<dbReference type="InterPro" id="IPR016162">
    <property type="entry name" value="Ald_DH_N"/>
</dbReference>
<evidence type="ECO:0000313" key="10">
    <source>
        <dbReference type="EMBL" id="KAJ8504167.1"/>
    </source>
</evidence>
<sequence length="497" mass="54270">MASDGLKLPEIKFTKLFINGCFVDAVSGETFESLDPRNGEVIANIAAGDKEDVDLAVKAAREAFDHGKWPRMSGSERGKIMMKYADLIEQHAEELAALECLDAGKLFFLNKMNDVPVASNLVRYYAGAADKIHGETLKLSGEFQGYTLREPIGVVGHIIPWNFPTIMFFFKVAPALAAGCTMLVKPAEQTPLTALYFAHLAKQAGIPDGVLNVVTGFGATAGAAIASHMDVDKVSFTGSTEVGRLVMEAAARSNLKSVSLELGGKSPVIICDDADIDMAVDLARTAIFYNKAWMGEICVAGSRVYVQEGIYDEFVRKIAESSKTWIVGDPFSPHVHQGPQVDKKQFEKVLRYIDHGKREGATILTGGKACGEKGFYVEPTIFTDVKESMLIAQDEIFGPVMSLMRFKTIEEAIERANDTRYGLAAGIVTKDINIANRLSRSIRAGIIWINCYVVFDSDCPFGGYKMSGFGRDNGMHALEKYLQVKSVVVPIFGSPWL</sequence>
<protein>
    <recommendedName>
        <fullName evidence="6">Aldehyde dehydrogenase 1</fullName>
    </recommendedName>
</protein>
<dbReference type="InterPro" id="IPR029510">
    <property type="entry name" value="Ald_DH_CS_GLU"/>
</dbReference>
<dbReference type="InterPro" id="IPR016163">
    <property type="entry name" value="Ald_DH_C"/>
</dbReference>
<keyword evidence="4" id="KW-0520">NAD</keyword>
<dbReference type="InterPro" id="IPR015590">
    <property type="entry name" value="Aldehyde_DH_dom"/>
</dbReference>
<dbReference type="FunFam" id="3.40.605.10:FF:000011">
    <property type="entry name" value="ALD5p Mitochondrial aldehyde dehydrogenase"/>
    <property type="match status" value="1"/>
</dbReference>
<feature type="active site" evidence="7">
    <location>
        <position position="261"/>
    </location>
</feature>
<comment type="subunit">
    <text evidence="2">Homotetramer.</text>
</comment>
<dbReference type="Gene3D" id="3.40.309.10">
    <property type="entry name" value="Aldehyde Dehydrogenase, Chain A, domain 2"/>
    <property type="match status" value="1"/>
</dbReference>
<evidence type="ECO:0000256" key="7">
    <source>
        <dbReference type="PROSITE-ProRule" id="PRU10007"/>
    </source>
</evidence>
<feature type="domain" description="Aldehyde dehydrogenase" evidence="9">
    <location>
        <begin position="23"/>
        <end position="487"/>
    </location>
</feature>
<dbReference type="Pfam" id="PF00171">
    <property type="entry name" value="Aldedh"/>
    <property type="match status" value="1"/>
</dbReference>
<dbReference type="PROSITE" id="PS00687">
    <property type="entry name" value="ALDEHYDE_DEHYDR_GLU"/>
    <property type="match status" value="1"/>
</dbReference>
<dbReference type="AlphaFoldDB" id="A0AAV8RI28"/>
<evidence type="ECO:0000256" key="3">
    <source>
        <dbReference type="ARBA" id="ARBA00023002"/>
    </source>
</evidence>
<evidence type="ECO:0000256" key="2">
    <source>
        <dbReference type="ARBA" id="ARBA00011881"/>
    </source>
</evidence>
<keyword evidence="11" id="KW-1185">Reference proteome</keyword>
<evidence type="ECO:0000256" key="8">
    <source>
        <dbReference type="RuleBase" id="RU003345"/>
    </source>
</evidence>
<dbReference type="FunFam" id="3.40.309.10:FF:000065">
    <property type="entry name" value="Aldehyde dehydrogenase3"/>
    <property type="match status" value="1"/>
</dbReference>
<organism evidence="10 11">
    <name type="scientific">Ensete ventricosum</name>
    <name type="common">Abyssinian banana</name>
    <name type="synonym">Musa ensete</name>
    <dbReference type="NCBI Taxonomy" id="4639"/>
    <lineage>
        <taxon>Eukaryota</taxon>
        <taxon>Viridiplantae</taxon>
        <taxon>Streptophyta</taxon>
        <taxon>Embryophyta</taxon>
        <taxon>Tracheophyta</taxon>
        <taxon>Spermatophyta</taxon>
        <taxon>Magnoliopsida</taxon>
        <taxon>Liliopsida</taxon>
        <taxon>Zingiberales</taxon>
        <taxon>Musaceae</taxon>
        <taxon>Ensete</taxon>
    </lineage>
</organism>
<dbReference type="InterPro" id="IPR016161">
    <property type="entry name" value="Ald_DH/histidinol_DH"/>
</dbReference>
<gene>
    <name evidence="10" type="ORF">OPV22_005053</name>
</gene>
<accession>A0AAV8RI28</accession>
<dbReference type="GO" id="GO:0004030">
    <property type="term" value="F:aldehyde dehydrogenase [NAD(P)+] activity"/>
    <property type="evidence" value="ECO:0007669"/>
    <property type="project" value="UniProtKB-ARBA"/>
</dbReference>
<proteinExistence type="inferred from homology"/>
<evidence type="ECO:0000256" key="1">
    <source>
        <dbReference type="ARBA" id="ARBA00009986"/>
    </source>
</evidence>
<evidence type="ECO:0000256" key="6">
    <source>
        <dbReference type="ARBA" id="ARBA00068140"/>
    </source>
</evidence>
<comment type="similarity">
    <text evidence="1 8">Belongs to the aldehyde dehydrogenase family.</text>
</comment>
<dbReference type="SUPFAM" id="SSF53720">
    <property type="entry name" value="ALDH-like"/>
    <property type="match status" value="1"/>
</dbReference>
<evidence type="ECO:0000256" key="4">
    <source>
        <dbReference type="ARBA" id="ARBA00023027"/>
    </source>
</evidence>
<comment type="catalytic activity">
    <reaction evidence="5">
        <text>octanal + NADP(+) + H2O = octanoate + NADPH + 2 H(+)</text>
        <dbReference type="Rhea" id="RHEA:59904"/>
        <dbReference type="ChEBI" id="CHEBI:15377"/>
        <dbReference type="ChEBI" id="CHEBI:15378"/>
        <dbReference type="ChEBI" id="CHEBI:17935"/>
        <dbReference type="ChEBI" id="CHEBI:25646"/>
        <dbReference type="ChEBI" id="CHEBI:57783"/>
        <dbReference type="ChEBI" id="CHEBI:58349"/>
    </reaction>
    <physiologicalReaction direction="left-to-right" evidence="5">
        <dbReference type="Rhea" id="RHEA:59905"/>
    </physiologicalReaction>
</comment>
<dbReference type="EMBL" id="JAQQAF010000002">
    <property type="protein sequence ID" value="KAJ8504167.1"/>
    <property type="molecule type" value="Genomic_DNA"/>
</dbReference>
<comment type="caution">
    <text evidence="10">The sequence shown here is derived from an EMBL/GenBank/DDBJ whole genome shotgun (WGS) entry which is preliminary data.</text>
</comment>
<reference evidence="10 11" key="1">
    <citation type="submission" date="2022-12" db="EMBL/GenBank/DDBJ databases">
        <title>Chromosome-scale assembly of the Ensete ventricosum genome.</title>
        <authorList>
            <person name="Dussert Y."/>
            <person name="Stocks J."/>
            <person name="Wendawek A."/>
            <person name="Woldeyes F."/>
            <person name="Nichols R.A."/>
            <person name="Borrell J.S."/>
        </authorList>
    </citation>
    <scope>NUCLEOTIDE SEQUENCE [LARGE SCALE GENOMIC DNA]</scope>
    <source>
        <strain evidence="11">cv. Maze</strain>
        <tissue evidence="10">Seeds</tissue>
    </source>
</reference>
<dbReference type="PANTHER" id="PTHR11699">
    <property type="entry name" value="ALDEHYDE DEHYDROGENASE-RELATED"/>
    <property type="match status" value="1"/>
</dbReference>
<name>A0AAV8RI28_ENSVE</name>
<keyword evidence="3 8" id="KW-0560">Oxidoreductase</keyword>
<evidence type="ECO:0000313" key="11">
    <source>
        <dbReference type="Proteomes" id="UP001222027"/>
    </source>
</evidence>
<evidence type="ECO:0000256" key="5">
    <source>
        <dbReference type="ARBA" id="ARBA00050461"/>
    </source>
</evidence>
<dbReference type="Gene3D" id="3.40.605.10">
    <property type="entry name" value="Aldehyde Dehydrogenase, Chain A, domain 1"/>
    <property type="match status" value="1"/>
</dbReference>